<dbReference type="KEGG" id="abp:AGABI1DRAFT63893"/>
<dbReference type="GeneID" id="18830466"/>
<dbReference type="HOGENOM" id="CLU_075133_1_1_1"/>
<dbReference type="OMA" id="LRYHARW"/>
<dbReference type="OrthoDB" id="2981936at2759"/>
<organism evidence="1 2">
    <name type="scientific">Agaricus bisporus var. burnettii (strain JB137-S8 / ATCC MYA-4627 / FGSC 10392)</name>
    <name type="common">White button mushroom</name>
    <dbReference type="NCBI Taxonomy" id="597362"/>
    <lineage>
        <taxon>Eukaryota</taxon>
        <taxon>Fungi</taxon>
        <taxon>Dikarya</taxon>
        <taxon>Basidiomycota</taxon>
        <taxon>Agaricomycotina</taxon>
        <taxon>Agaricomycetes</taxon>
        <taxon>Agaricomycetidae</taxon>
        <taxon>Agaricales</taxon>
        <taxon>Agaricineae</taxon>
        <taxon>Agaricaceae</taxon>
        <taxon>Agaricus</taxon>
    </lineage>
</organism>
<evidence type="ECO:0000313" key="1">
    <source>
        <dbReference type="EMBL" id="EKM76042.1"/>
    </source>
</evidence>
<keyword evidence="2" id="KW-1185">Reference proteome</keyword>
<evidence type="ECO:0008006" key="3">
    <source>
        <dbReference type="Google" id="ProtNLM"/>
    </source>
</evidence>
<name>K5WZK0_AGABU</name>
<dbReference type="AlphaFoldDB" id="K5WZK0"/>
<protein>
    <recommendedName>
        <fullName evidence="3">BTB domain-containing protein</fullName>
    </recommendedName>
</protein>
<proteinExistence type="predicted"/>
<evidence type="ECO:0000313" key="2">
    <source>
        <dbReference type="Proteomes" id="UP000008493"/>
    </source>
</evidence>
<gene>
    <name evidence="1" type="ORF">AGABI1DRAFT_63893</name>
</gene>
<dbReference type="eggNOG" id="ENOG502SQXV">
    <property type="taxonomic scope" value="Eukaryota"/>
</dbReference>
<reference evidence="2" key="1">
    <citation type="journal article" date="2012" name="Proc. Natl. Acad. Sci. U.S.A.">
        <title>Genome sequence of the button mushroom Agaricus bisporus reveals mechanisms governing adaptation to a humic-rich ecological niche.</title>
        <authorList>
            <person name="Morin E."/>
            <person name="Kohler A."/>
            <person name="Baker A.R."/>
            <person name="Foulongne-Oriol M."/>
            <person name="Lombard V."/>
            <person name="Nagy L.G."/>
            <person name="Ohm R.A."/>
            <person name="Patyshakuliyeva A."/>
            <person name="Brun A."/>
            <person name="Aerts A.L."/>
            <person name="Bailey A.M."/>
            <person name="Billette C."/>
            <person name="Coutinho P.M."/>
            <person name="Deakin G."/>
            <person name="Doddapaneni H."/>
            <person name="Floudas D."/>
            <person name="Grimwood J."/>
            <person name="Hilden K."/>
            <person name="Kuees U."/>
            <person name="LaButti K.M."/>
            <person name="Lapidus A."/>
            <person name="Lindquist E.A."/>
            <person name="Lucas S.M."/>
            <person name="Murat C."/>
            <person name="Riley R.W."/>
            <person name="Salamov A.A."/>
            <person name="Schmutz J."/>
            <person name="Subramanian V."/>
            <person name="Woesten H.A.B."/>
            <person name="Xu J."/>
            <person name="Eastwood D.C."/>
            <person name="Foster G.D."/>
            <person name="Sonnenberg A.S."/>
            <person name="Cullen D."/>
            <person name="de Vries R.P."/>
            <person name="Lundell T."/>
            <person name="Hibbett D.S."/>
            <person name="Henrissat B."/>
            <person name="Burton K.S."/>
            <person name="Kerrigan R.W."/>
            <person name="Challen M.P."/>
            <person name="Grigoriev I.V."/>
            <person name="Martin F."/>
        </authorList>
    </citation>
    <scope>NUCLEOTIDE SEQUENCE [LARGE SCALE GENOMIC DNA]</scope>
    <source>
        <strain evidence="2">JB137-S8 / ATCC MYA-4627 / FGSC 10392</strain>
    </source>
</reference>
<dbReference type="RefSeq" id="XP_007333333.1">
    <property type="nucleotide sequence ID" value="XM_007333271.1"/>
</dbReference>
<accession>K5WZK0</accession>
<dbReference type="InParanoid" id="K5WZK0"/>
<dbReference type="EMBL" id="JH971406">
    <property type="protein sequence ID" value="EKM76042.1"/>
    <property type="molecule type" value="Genomic_DNA"/>
</dbReference>
<dbReference type="Proteomes" id="UP000008493">
    <property type="component" value="Unassembled WGS sequence"/>
</dbReference>
<sequence>MLHLTLATNLAPFQTRSFLLRQLQRSPRHIPVIPQSNVQVVGTEHTCLCLSSYSITLVSDRAKVVFRSADQDYFALDRKDVEAHTGALLPDDESSRSMIDLPESSTILRMLFEFIGARKHPKLLNEKFDLLAEVAKAAEKYKIFSAMNTCSERMRSFGDRHPKLVLLYAAHNDYPHIFDECAPFVVTSERLEDIIPLLPETLRLPWLRYHARWSQALTDITTYALPFTGWSSWVCWKTCGQVIYHALATGVHSLSDPSKIFNANVSGHTGGCKSCRDLCSGWHTHTNTTINKIGAFSETCVTDPPPAKA</sequence>